<keyword evidence="4" id="KW-0479">Metal-binding</keyword>
<evidence type="ECO:0000313" key="7">
    <source>
        <dbReference type="EMBL" id="DAE29916.1"/>
    </source>
</evidence>
<keyword evidence="5" id="KW-0408">Iron</keyword>
<evidence type="ECO:0000256" key="1">
    <source>
        <dbReference type="ARBA" id="ARBA00001966"/>
    </source>
</evidence>
<dbReference type="Gene3D" id="3.20.20.70">
    <property type="entry name" value="Aldolase class I"/>
    <property type="match status" value="1"/>
</dbReference>
<dbReference type="GO" id="GO:0004748">
    <property type="term" value="F:ribonucleoside-diphosphate reductase activity, thioredoxin disulfide as acceptor"/>
    <property type="evidence" value="ECO:0007669"/>
    <property type="project" value="TreeGrafter"/>
</dbReference>
<keyword evidence="3" id="KW-0949">S-adenosyl-L-methionine</keyword>
<comment type="cofactor">
    <cofactor evidence="1">
        <name>[4Fe-4S] cluster</name>
        <dbReference type="ChEBI" id="CHEBI:49883"/>
    </cofactor>
</comment>
<dbReference type="InterPro" id="IPR013785">
    <property type="entry name" value="Aldolase_TIM"/>
</dbReference>
<dbReference type="EMBL" id="BK059101">
    <property type="protein sequence ID" value="DAE29916.1"/>
    <property type="molecule type" value="Genomic_DNA"/>
</dbReference>
<dbReference type="InterPro" id="IPR012837">
    <property type="entry name" value="NrdG"/>
</dbReference>
<evidence type="ECO:0000256" key="4">
    <source>
        <dbReference type="ARBA" id="ARBA00022723"/>
    </source>
</evidence>
<dbReference type="PIRSF" id="PIRSF000368">
    <property type="entry name" value="NrdG"/>
    <property type="match status" value="1"/>
</dbReference>
<reference evidence="7" key="1">
    <citation type="journal article" date="2021" name="Proc. Natl. Acad. Sci. U.S.A.">
        <title>A Catalog of Tens of Thousands of Viruses from Human Metagenomes Reveals Hidden Associations with Chronic Diseases.</title>
        <authorList>
            <person name="Tisza M.J."/>
            <person name="Buck C.B."/>
        </authorList>
    </citation>
    <scope>NUCLEOTIDE SEQUENCE</scope>
    <source>
        <strain evidence="7">CtE0n6</strain>
    </source>
</reference>
<proteinExistence type="predicted"/>
<dbReference type="SFLD" id="SFLDG01066">
    <property type="entry name" value="organic_radical-activating_enz"/>
    <property type="match status" value="1"/>
</dbReference>
<dbReference type="InterPro" id="IPR034457">
    <property type="entry name" value="Organic_radical-activating"/>
</dbReference>
<dbReference type="SUPFAM" id="SSF102114">
    <property type="entry name" value="Radical SAM enzymes"/>
    <property type="match status" value="1"/>
</dbReference>
<dbReference type="PROSITE" id="PS51257">
    <property type="entry name" value="PROKAR_LIPOPROTEIN"/>
    <property type="match status" value="1"/>
</dbReference>
<dbReference type="InterPro" id="IPR007197">
    <property type="entry name" value="rSAM"/>
</dbReference>
<keyword evidence="2" id="KW-0004">4Fe-4S</keyword>
<dbReference type="GO" id="GO:0043365">
    <property type="term" value="F:[formate-C-acetyltransferase]-activating enzyme activity"/>
    <property type="evidence" value="ECO:0007669"/>
    <property type="project" value="InterPro"/>
</dbReference>
<organism evidence="7">
    <name type="scientific">virus sp. ctE0n6</name>
    <dbReference type="NCBI Taxonomy" id="2827985"/>
    <lineage>
        <taxon>Viruses</taxon>
    </lineage>
</organism>
<dbReference type="SFLD" id="SFLDG01063">
    <property type="entry name" value="activating_enzymes__group_1"/>
    <property type="match status" value="1"/>
</dbReference>
<dbReference type="SFLD" id="SFLDS00029">
    <property type="entry name" value="Radical_SAM"/>
    <property type="match status" value="1"/>
</dbReference>
<name>A0A8S5RG02_9VIRU</name>
<dbReference type="InterPro" id="IPR058240">
    <property type="entry name" value="rSAM_sf"/>
</dbReference>
<sequence length="182" mass="21605">MAKIRYIDNYDVINGFWGVAVSVWFQGCPHRCYKCFNSETWNENDETVRERNNIEVAKEILEELDRYYPKTLSILGGESLAPYNINDLSEILKYIKTQKKDLKIALWTGYEWEDVKNKEVIRYIDVIVVGKYIDDLHRDYKITKNILDKKRGSTNQRVIDVKKSLKENKVVIINFKKEDLWS</sequence>
<dbReference type="PANTHER" id="PTHR30352">
    <property type="entry name" value="PYRUVATE FORMATE-LYASE-ACTIVATING ENZYME"/>
    <property type="match status" value="1"/>
</dbReference>
<evidence type="ECO:0000256" key="6">
    <source>
        <dbReference type="ARBA" id="ARBA00023014"/>
    </source>
</evidence>
<evidence type="ECO:0000256" key="2">
    <source>
        <dbReference type="ARBA" id="ARBA00022485"/>
    </source>
</evidence>
<evidence type="ECO:0000256" key="3">
    <source>
        <dbReference type="ARBA" id="ARBA00022691"/>
    </source>
</evidence>
<dbReference type="GO" id="GO:0046872">
    <property type="term" value="F:metal ion binding"/>
    <property type="evidence" value="ECO:0007669"/>
    <property type="project" value="UniProtKB-KW"/>
</dbReference>
<evidence type="ECO:0000256" key="5">
    <source>
        <dbReference type="ARBA" id="ARBA00023004"/>
    </source>
</evidence>
<accession>A0A8S5RG02</accession>
<keyword evidence="6" id="KW-0411">Iron-sulfur</keyword>
<dbReference type="Pfam" id="PF13353">
    <property type="entry name" value="Fer4_12"/>
    <property type="match status" value="1"/>
</dbReference>
<dbReference type="SFLD" id="SFLDF00299">
    <property type="entry name" value="anaerobic_ribonucleoside-triph"/>
    <property type="match status" value="1"/>
</dbReference>
<protein>
    <submittedName>
        <fullName evidence="7">Anaerobic ribonucleoside-triphosphate reductase activating protein</fullName>
    </submittedName>
</protein>
<dbReference type="GO" id="GO:0051539">
    <property type="term" value="F:4 iron, 4 sulfur cluster binding"/>
    <property type="evidence" value="ECO:0007669"/>
    <property type="project" value="UniProtKB-KW"/>
</dbReference>
<dbReference type="PANTHER" id="PTHR30352:SF2">
    <property type="entry name" value="ANAEROBIC RIBONUCLEOSIDE-TRIPHOSPHATE REDUCTASE-ACTIVATING PROTEIN"/>
    <property type="match status" value="1"/>
</dbReference>